<comment type="subunit">
    <text evidence="9">Binds MBD1. Binds SSBP1.</text>
</comment>
<evidence type="ECO:0000256" key="1">
    <source>
        <dbReference type="ARBA" id="ARBA00000086"/>
    </source>
</evidence>
<dbReference type="InterPro" id="IPR003180">
    <property type="entry name" value="MPG"/>
</dbReference>
<dbReference type="EC" id="3.2.2.21" evidence="4"/>
<dbReference type="AlphaFoldDB" id="A0A9P0A7Q8"/>
<evidence type="ECO:0000256" key="6">
    <source>
        <dbReference type="ARBA" id="ARBA00022801"/>
    </source>
</evidence>
<organism evidence="14 15">
    <name type="scientific">Bemisia tabaci</name>
    <name type="common">Sweetpotato whitefly</name>
    <name type="synonym">Aleurodes tabaci</name>
    <dbReference type="NCBI Taxonomy" id="7038"/>
    <lineage>
        <taxon>Eukaryota</taxon>
        <taxon>Metazoa</taxon>
        <taxon>Ecdysozoa</taxon>
        <taxon>Arthropoda</taxon>
        <taxon>Hexapoda</taxon>
        <taxon>Insecta</taxon>
        <taxon>Pterygota</taxon>
        <taxon>Neoptera</taxon>
        <taxon>Paraneoptera</taxon>
        <taxon>Hemiptera</taxon>
        <taxon>Sternorrhyncha</taxon>
        <taxon>Aleyrodoidea</taxon>
        <taxon>Aleyrodidae</taxon>
        <taxon>Aleyrodinae</taxon>
        <taxon>Bemisia</taxon>
    </lineage>
</organism>
<dbReference type="GO" id="GO:0006284">
    <property type="term" value="P:base-excision repair"/>
    <property type="evidence" value="ECO:0007669"/>
    <property type="project" value="InterPro"/>
</dbReference>
<accession>A0A9P0A7Q8</accession>
<evidence type="ECO:0000256" key="3">
    <source>
        <dbReference type="ARBA" id="ARBA00009232"/>
    </source>
</evidence>
<dbReference type="EMBL" id="OU963863">
    <property type="protein sequence ID" value="CAH0385928.1"/>
    <property type="molecule type" value="Genomic_DNA"/>
</dbReference>
<evidence type="ECO:0000256" key="4">
    <source>
        <dbReference type="ARBA" id="ARBA00012000"/>
    </source>
</evidence>
<evidence type="ECO:0000256" key="9">
    <source>
        <dbReference type="ARBA" id="ARBA00066187"/>
    </source>
</evidence>
<reference evidence="14" key="1">
    <citation type="submission" date="2021-12" db="EMBL/GenBank/DDBJ databases">
        <authorList>
            <person name="King R."/>
        </authorList>
    </citation>
    <scope>NUCLEOTIDE SEQUENCE</scope>
</reference>
<comment type="function">
    <text evidence="2">Hydrolysis of the deoxyribose N-glycosidic bond to excise 3-methyladenine, and 7-methylguanine from the damaged DNA polymer formed by alkylation lesions.</text>
</comment>
<keyword evidence="5" id="KW-0227">DNA damage</keyword>
<dbReference type="GO" id="GO:0003677">
    <property type="term" value="F:DNA binding"/>
    <property type="evidence" value="ECO:0007669"/>
    <property type="project" value="InterPro"/>
</dbReference>
<dbReference type="InterPro" id="IPR036995">
    <property type="entry name" value="MPG_sf"/>
</dbReference>
<evidence type="ECO:0000256" key="7">
    <source>
        <dbReference type="ARBA" id="ARBA00023204"/>
    </source>
</evidence>
<evidence type="ECO:0000313" key="14">
    <source>
        <dbReference type="EMBL" id="CAH0385928.1"/>
    </source>
</evidence>
<dbReference type="InterPro" id="IPR011034">
    <property type="entry name" value="Formyl_transferase-like_C_sf"/>
</dbReference>
<dbReference type="NCBIfam" id="TIGR00567">
    <property type="entry name" value="3mg"/>
    <property type="match status" value="1"/>
</dbReference>
<evidence type="ECO:0000256" key="8">
    <source>
        <dbReference type="ARBA" id="ARBA00033426"/>
    </source>
</evidence>
<name>A0A9P0A7Q8_BEMTA</name>
<dbReference type="PANTHER" id="PTHR10429:SF0">
    <property type="entry name" value="DNA-3-METHYLADENINE GLYCOSYLASE"/>
    <property type="match status" value="1"/>
</dbReference>
<dbReference type="Pfam" id="PF02245">
    <property type="entry name" value="Pur_DNA_glyco"/>
    <property type="match status" value="1"/>
</dbReference>
<comment type="similarity">
    <text evidence="3">Belongs to the DNA glycosylase MPG family.</text>
</comment>
<keyword evidence="6" id="KW-0378">Hydrolase</keyword>
<dbReference type="SUPFAM" id="SSF50486">
    <property type="entry name" value="FMT C-terminal domain-like"/>
    <property type="match status" value="1"/>
</dbReference>
<dbReference type="CDD" id="cd00540">
    <property type="entry name" value="AAG"/>
    <property type="match status" value="1"/>
</dbReference>
<protein>
    <recommendedName>
        <fullName evidence="10">DNA-3-methyladenine glycosylase</fullName>
        <ecNumber evidence="4">3.2.2.21</ecNumber>
    </recommendedName>
    <alternativeName>
        <fullName evidence="11">3-alkyladenine DNA glycosylase</fullName>
    </alternativeName>
    <alternativeName>
        <fullName evidence="8">3-methyladenine DNA glycosidase</fullName>
    </alternativeName>
    <alternativeName>
        <fullName evidence="13">ADPG</fullName>
    </alternativeName>
    <alternativeName>
        <fullName evidence="12">N-methylpurine-DNA glycosylase</fullName>
    </alternativeName>
</protein>
<evidence type="ECO:0000313" key="15">
    <source>
        <dbReference type="Proteomes" id="UP001152759"/>
    </source>
</evidence>
<proteinExistence type="inferred from homology"/>
<dbReference type="PANTHER" id="PTHR10429">
    <property type="entry name" value="DNA-3-METHYLADENINE GLYCOSYLASE"/>
    <property type="match status" value="1"/>
</dbReference>
<dbReference type="GO" id="GO:0003905">
    <property type="term" value="F:alkylbase DNA N-glycosylase activity"/>
    <property type="evidence" value="ECO:0007669"/>
    <property type="project" value="UniProtKB-EC"/>
</dbReference>
<dbReference type="HAMAP" id="MF_00527">
    <property type="entry name" value="3MGH"/>
    <property type="match status" value="1"/>
</dbReference>
<evidence type="ECO:0000256" key="13">
    <source>
        <dbReference type="ARBA" id="ARBA00082988"/>
    </source>
</evidence>
<evidence type="ECO:0000256" key="5">
    <source>
        <dbReference type="ARBA" id="ARBA00022763"/>
    </source>
</evidence>
<evidence type="ECO:0000256" key="12">
    <source>
        <dbReference type="ARBA" id="ARBA00078171"/>
    </source>
</evidence>
<gene>
    <name evidence="14" type="ORF">BEMITA_LOCUS5103</name>
</gene>
<dbReference type="FunFam" id="3.10.300.10:FF:000001">
    <property type="entry name" value="Putative 3-methyladenine DNA glycosylase"/>
    <property type="match status" value="1"/>
</dbReference>
<dbReference type="Proteomes" id="UP001152759">
    <property type="component" value="Chromosome 2"/>
</dbReference>
<sequence length="272" mass="30581">MQFFCFKMCDKSVVNATSKYFTDNLEKNPHKRFVSGERVKAPFYNQPCEELAKCLLGKILVRQLSNGSVLRGMIVETESYLGGEDLASHSCGGRETPANKPMFMSPGTAYVYFTYGMYHCFNISSKGEGAAVLLRAVQPIEGIEEMQRKRKQFMENMYAKRRAKRGLENNIKASLYQDKKITELCNGPSKLCISFDIDIASCNKCDLVKSDSLWIEYGADGTASEPMKIVEAPRIGIDSAGPIWANKLLRFYIFGSEFVSRQNKACEENLPS</sequence>
<evidence type="ECO:0000256" key="2">
    <source>
        <dbReference type="ARBA" id="ARBA00002421"/>
    </source>
</evidence>
<keyword evidence="15" id="KW-1185">Reference proteome</keyword>
<dbReference type="Gene3D" id="3.10.300.10">
    <property type="entry name" value="Methylpurine-DNA glycosylase (MPG)"/>
    <property type="match status" value="1"/>
</dbReference>
<comment type="catalytic activity">
    <reaction evidence="1">
        <text>Hydrolysis of alkylated DNA, releasing 3-methyladenine, 3-methylguanine, 7-methylguanine and 7-methyladenine.</text>
        <dbReference type="EC" id="3.2.2.21"/>
    </reaction>
</comment>
<keyword evidence="7" id="KW-0234">DNA repair</keyword>
<evidence type="ECO:0000256" key="10">
    <source>
        <dbReference type="ARBA" id="ARBA00068926"/>
    </source>
</evidence>
<evidence type="ECO:0000256" key="11">
    <source>
        <dbReference type="ARBA" id="ARBA00076879"/>
    </source>
</evidence>